<feature type="compositionally biased region" description="Polar residues" evidence="7">
    <location>
        <begin position="156"/>
        <end position="169"/>
    </location>
</feature>
<reference evidence="10 11" key="1">
    <citation type="submission" date="2023-08" db="EMBL/GenBank/DDBJ databases">
        <title>Black Yeasts Isolated from many extreme environments.</title>
        <authorList>
            <person name="Coleine C."/>
            <person name="Stajich J.E."/>
            <person name="Selbmann L."/>
        </authorList>
    </citation>
    <scope>NUCLEOTIDE SEQUENCE [LARGE SCALE GENOMIC DNA]</scope>
    <source>
        <strain evidence="10 11">CCFEE 5935</strain>
    </source>
</reference>
<proteinExistence type="inferred from homology"/>
<dbReference type="AlphaFoldDB" id="A0AAV9PMI5"/>
<organism evidence="10 11">
    <name type="scientific">Saxophila tyrrhenica</name>
    <dbReference type="NCBI Taxonomy" id="1690608"/>
    <lineage>
        <taxon>Eukaryota</taxon>
        <taxon>Fungi</taxon>
        <taxon>Dikarya</taxon>
        <taxon>Ascomycota</taxon>
        <taxon>Pezizomycotina</taxon>
        <taxon>Dothideomycetes</taxon>
        <taxon>Dothideomycetidae</taxon>
        <taxon>Mycosphaerellales</taxon>
        <taxon>Extremaceae</taxon>
        <taxon>Saxophila</taxon>
    </lineage>
</organism>
<keyword evidence="4 8" id="KW-0732">Signal</keyword>
<evidence type="ECO:0000256" key="5">
    <source>
        <dbReference type="ARBA" id="ARBA00022737"/>
    </source>
</evidence>
<feature type="chain" id="PRO_5043754255" description="Cell wall mannoprotein PIR1-like C-terminal domain-containing protein" evidence="8">
    <location>
        <begin position="17"/>
        <end position="327"/>
    </location>
</feature>
<evidence type="ECO:0000256" key="1">
    <source>
        <dbReference type="ARBA" id="ARBA00004191"/>
    </source>
</evidence>
<evidence type="ECO:0000256" key="8">
    <source>
        <dbReference type="SAM" id="SignalP"/>
    </source>
</evidence>
<dbReference type="PROSITE" id="PS50256">
    <property type="entry name" value="PIR_REPEAT_2"/>
    <property type="match status" value="4"/>
</dbReference>
<dbReference type="InterPro" id="IPR054508">
    <property type="entry name" value="PIR1-like_C"/>
</dbReference>
<dbReference type="EMBL" id="JAVRRT010000001">
    <property type="protein sequence ID" value="KAK5175196.1"/>
    <property type="molecule type" value="Genomic_DNA"/>
</dbReference>
<keyword evidence="2" id="KW-0134">Cell wall</keyword>
<dbReference type="Pfam" id="PF00399">
    <property type="entry name" value="PIR"/>
    <property type="match status" value="4"/>
</dbReference>
<dbReference type="GO" id="GO:0005199">
    <property type="term" value="F:structural constituent of cell wall"/>
    <property type="evidence" value="ECO:0007669"/>
    <property type="project" value="InterPro"/>
</dbReference>
<dbReference type="RefSeq" id="XP_064663834.1">
    <property type="nucleotide sequence ID" value="XM_064797600.1"/>
</dbReference>
<feature type="region of interest" description="Disordered" evidence="7">
    <location>
        <begin position="141"/>
        <end position="169"/>
    </location>
</feature>
<dbReference type="GO" id="GO:0031505">
    <property type="term" value="P:fungal-type cell wall organization"/>
    <property type="evidence" value="ECO:0007669"/>
    <property type="project" value="UniProtKB-ARBA"/>
</dbReference>
<gene>
    <name evidence="10" type="ORF">LTR77_000333</name>
</gene>
<evidence type="ECO:0000256" key="2">
    <source>
        <dbReference type="ARBA" id="ARBA00022512"/>
    </source>
</evidence>
<dbReference type="InterPro" id="IPR051153">
    <property type="entry name" value="Yeast_CWMannoprotein_PIR"/>
</dbReference>
<name>A0AAV9PMI5_9PEZI</name>
<dbReference type="InterPro" id="IPR000420">
    <property type="entry name" value="Yeast_PIR_rpt"/>
</dbReference>
<evidence type="ECO:0000256" key="7">
    <source>
        <dbReference type="SAM" id="MobiDB-lite"/>
    </source>
</evidence>
<keyword evidence="3" id="KW-0964">Secreted</keyword>
<comment type="subcellular location">
    <subcellularLocation>
        <location evidence="1">Secreted</location>
        <location evidence="1">Cell wall</location>
    </subcellularLocation>
</comment>
<dbReference type="PANTHER" id="PTHR47254:SF1">
    <property type="entry name" value="CELL WALL MANNOPROTEIN CIS3-RELATED"/>
    <property type="match status" value="1"/>
</dbReference>
<dbReference type="GO" id="GO:0009277">
    <property type="term" value="C:fungal-type cell wall"/>
    <property type="evidence" value="ECO:0007669"/>
    <property type="project" value="TreeGrafter"/>
</dbReference>
<keyword evidence="5" id="KW-0677">Repeat</keyword>
<feature type="signal peptide" evidence="8">
    <location>
        <begin position="1"/>
        <end position="16"/>
    </location>
</feature>
<evidence type="ECO:0000256" key="6">
    <source>
        <dbReference type="ARBA" id="ARBA00038219"/>
    </source>
</evidence>
<evidence type="ECO:0000256" key="4">
    <source>
        <dbReference type="ARBA" id="ARBA00022729"/>
    </source>
</evidence>
<feature type="domain" description="Cell wall mannoprotein PIR1-like C-terminal" evidence="9">
    <location>
        <begin position="61"/>
        <end position="133"/>
    </location>
</feature>
<comment type="similarity">
    <text evidence="6">Belongs to the PIR protein family.</text>
</comment>
<evidence type="ECO:0000256" key="3">
    <source>
        <dbReference type="ARBA" id="ARBA00022525"/>
    </source>
</evidence>
<protein>
    <recommendedName>
        <fullName evidence="9">Cell wall mannoprotein PIR1-like C-terminal domain-containing protein</fullName>
    </recommendedName>
</protein>
<comment type="caution">
    <text evidence="10">The sequence shown here is derived from an EMBL/GenBank/DDBJ whole genome shotgun (WGS) entry which is preliminary data.</text>
</comment>
<evidence type="ECO:0000313" key="11">
    <source>
        <dbReference type="Proteomes" id="UP001337655"/>
    </source>
</evidence>
<evidence type="ECO:0000313" key="10">
    <source>
        <dbReference type="EMBL" id="KAK5175196.1"/>
    </source>
</evidence>
<evidence type="ECO:0000259" key="9">
    <source>
        <dbReference type="Pfam" id="PF22799"/>
    </source>
</evidence>
<dbReference type="Pfam" id="PF22799">
    <property type="entry name" value="PIR1-like_C"/>
    <property type="match status" value="1"/>
</dbReference>
<dbReference type="PANTHER" id="PTHR47254">
    <property type="entry name" value="CELL WALL MANNOPROTEIN CIS3-RELATED"/>
    <property type="match status" value="1"/>
</dbReference>
<sequence>MRSTFAGLALVALTAAKPVPQSSGSCSSDYDGEFKIQVIKAGDKVKRQEDDTALVMTLSGGKLMDDQGRTGYIASNMQFQFDSPPQKNAQQTGDFAVCGDMLAHSGETTWDQCLSGDFYNLYSENNGGQCEEINIQVIGSGASPSGGASQIPDGQVTGSAVSSQPPVTQISDGQIQASTALSAPVTQISDGQIQATTATPVAPVTQISDGQLQAPTSTAVAPVTQISDGQIQAPTSTAAPAPSCTQIVDGTKFDPARCLKSLANYLPGQPQCPVASTGSIPYPGANSTVIGAQPSASVVPATGAASSFNIGSSVAGLVAAVAALAMF</sequence>
<dbReference type="Proteomes" id="UP001337655">
    <property type="component" value="Unassembled WGS sequence"/>
</dbReference>
<accession>A0AAV9PMI5</accession>
<keyword evidence="11" id="KW-1185">Reference proteome</keyword>
<dbReference type="GeneID" id="89921684"/>